<evidence type="ECO:0000313" key="11">
    <source>
        <dbReference type="Proteomes" id="UP000830375"/>
    </source>
</evidence>
<dbReference type="Pfam" id="PF00078">
    <property type="entry name" value="RVT_1"/>
    <property type="match status" value="1"/>
</dbReference>
<keyword evidence="3" id="KW-0238">DNA-binding</keyword>
<proteinExistence type="inferred from homology"/>
<keyword evidence="4" id="KW-0233">DNA recombination</keyword>
<dbReference type="EC" id="3.1.26.4" evidence="2"/>
<reference evidence="10 11" key="1">
    <citation type="submission" date="2022-01" db="EMBL/GenBank/DDBJ databases">
        <title>A high-quality chromosome-level genome assembly of rohu carp, Labeo rohita.</title>
        <authorList>
            <person name="Arick M.A. II"/>
            <person name="Hsu C.-Y."/>
            <person name="Magbanua Z."/>
            <person name="Pechanova O."/>
            <person name="Grover C."/>
            <person name="Miller E."/>
            <person name="Thrash A."/>
            <person name="Ezzel L."/>
            <person name="Alam S."/>
            <person name="Benzie J."/>
            <person name="Hamilton M."/>
            <person name="Karsi A."/>
            <person name="Lawrence M.L."/>
            <person name="Peterson D.G."/>
        </authorList>
    </citation>
    <scope>NUCLEOTIDE SEQUENCE [LARGE SCALE GENOMIC DNA]</scope>
    <source>
        <strain evidence="11">BAU-BD-2019</strain>
        <tissue evidence="10">Blood</tissue>
    </source>
</reference>
<dbReference type="PROSITE" id="PS50835">
    <property type="entry name" value="IG_LIKE"/>
    <property type="match status" value="1"/>
</dbReference>
<protein>
    <recommendedName>
        <fullName evidence="2">ribonuclease H</fullName>
        <ecNumber evidence="2">3.1.26.4</ecNumber>
    </recommendedName>
</protein>
<dbReference type="SUPFAM" id="SSF56349">
    <property type="entry name" value="DNA breaking-rejoining enzymes"/>
    <property type="match status" value="1"/>
</dbReference>
<dbReference type="SUPFAM" id="SSF48726">
    <property type="entry name" value="Immunoglobulin"/>
    <property type="match status" value="1"/>
</dbReference>
<evidence type="ECO:0000259" key="7">
    <source>
        <dbReference type="PROSITE" id="PS50103"/>
    </source>
</evidence>
<dbReference type="Gene3D" id="3.30.70.270">
    <property type="match status" value="1"/>
</dbReference>
<accession>A0ABQ8L616</accession>
<evidence type="ECO:0000259" key="9">
    <source>
        <dbReference type="PROSITE" id="PS51898"/>
    </source>
</evidence>
<evidence type="ECO:0000259" key="8">
    <source>
        <dbReference type="PROSITE" id="PS50835"/>
    </source>
</evidence>
<dbReference type="PROSITE" id="PS51898">
    <property type="entry name" value="TYR_RECOMBINASE"/>
    <property type="match status" value="1"/>
</dbReference>
<dbReference type="InterPro" id="IPR002104">
    <property type="entry name" value="Integrase_catalytic"/>
</dbReference>
<evidence type="ECO:0000256" key="2">
    <source>
        <dbReference type="ARBA" id="ARBA00012180"/>
    </source>
</evidence>
<dbReference type="PANTHER" id="PTHR34605">
    <property type="entry name" value="PHAGE_INTEGRASE DOMAIN-CONTAINING PROTEIN"/>
    <property type="match status" value="1"/>
</dbReference>
<sequence>MKHCAGPAVKPSVSLLPPSSLQISGDSAALLCLLSSYSPQGAQVSWTLDGSEVTEGVQTSEESERDRRYSRSSVLSLSKARWEGAERFACKSRRRTTPSPPPSRHPPPSPASSYASALSSAPAKAKWTVVGLRQALASSGVIIPRRSTKADLLTLYASLQAGENPGSAPPSRASGGARTSRCAPYARPEQSTTPPRTASRPSGRSEGPSASWGHAPKAAVASHCPPSRPSERELAAHTGGEPVCASTSRNSGASPPPPAAISRSQLLPRCSPNPLPFPWPAAPLSSHSMSIPPPTAQAPVPPIPPLFPSLSSAPGAVPSVSLPFTTHALMPAIPPLLPSLSSAPGAVPSVSLPLTTHAPTPAIPPLFPPFSSFPQNAHSASMPPPAVPAALFRPQTRSPFSLASATPLPAPPNALALEPPPVPNSIRTQILAGADVDLFSLLSPISPSPADRQINCGDFSVTLKNSAPTQSRILSFAEFTIAFTRYSEVICAAFPHRRRELSDYLTIVAELALSYGGSHFYTYHKLFAAKCAIRVAQWNQCPYWGALDTELHNRVFLGCRNISCAVCRSFFHPTISCPFINPSIPPCPEPSQPKSTSYVPRLMDTPATPTPTFRRRLPSTVSQICASFNSGRCTRQRCQFMHVCNFCGGAHAQLLHHPDSLFTDYVLSGLAHGFHPGVVSLPSQSLICPNLHSALTEPEIVDLLVKKEIDANFMIDPYAVPPFPIFRVSPIEFSLHYHDVDQAITLIKDAGRGAWLAKVDITSAFKVMPIHPDFWHLFGIRWKNEFYFAVRLTFGCRSSPKIFDTLSEAICWILSNNYNIPYLIHLLDDFLIVSPPDSVPAAHLLTIQKLFSELGIPLAQDKTEGPSTSIEFLGINLDSQKFLASLPKEKIDRTIVIASTLLTNTSCSKRELLSILGHLNFAMRIIPQGRPFISHLLSLASSAHALEDRISITDSCRNELSLWISFLKQWNGLSFFYSNLVSSPIDIQLYTDAAPSVGFGGFLRGRWFASTWPPELADLPQQLSSSALFELYPLVAAASLWGKEWSATSIVVHCDNEAIVHCINKEIQIAGTRGGPAPDPGSSLFRTDIPVNHPLRPLLEASINSILQAVSPRTLQAYLTAWKCFKVFHSAYSLPFPDFSLLAVTSFISHLNTNKNLQASSIKGYLSGIQFFHKLLYGSPSPHITNSQTSLLIKGIQKTQPNRPDPRQPITLKILTKCISTLRKGYHSIHTARTLDAMFILAFFGFLRCSELAITSGFNPAIHPTISDLAVLDGETISYFIKQSKTDQTKKGHFIYIFNLQSPIQPFQTLLAFLQLRKSQSKLPSDPLFTDDFNRPATRFWFQKHLKSVLLLSGTPADNFSSHSFRIGAATTAAQKGLSQQQIQALGRWSSEAFKSYIRSDRSLIKEAHQTLILHSNPFSSPSNNIISPLRPSPQHPTPVGASRCFPTLPQQFPLPLEQPPPSLFVLPTAAAVPAPAGAAPPFCSPYCHSSARSRWSSHPPLFLFSLLPQQCPLPQELYSQSPSAAFSIFFPSSACKSSSRIFPFMHYDYVQHPFSPS</sequence>
<dbReference type="InterPro" id="IPR000477">
    <property type="entry name" value="RT_dom"/>
</dbReference>
<dbReference type="Gene3D" id="3.10.10.10">
    <property type="entry name" value="HIV Type 1 Reverse Transcriptase, subunit A, domain 1"/>
    <property type="match status" value="1"/>
</dbReference>
<dbReference type="InterPro" id="IPR003597">
    <property type="entry name" value="Ig_C1-set"/>
</dbReference>
<feature type="domain" description="C3H1-type" evidence="7">
    <location>
        <begin position="619"/>
        <end position="645"/>
    </location>
</feature>
<dbReference type="Pfam" id="PF07654">
    <property type="entry name" value="C1-set"/>
    <property type="match status" value="1"/>
</dbReference>
<dbReference type="Gene3D" id="1.10.443.10">
    <property type="entry name" value="Intergrase catalytic core"/>
    <property type="match status" value="1"/>
</dbReference>
<evidence type="ECO:0000256" key="6">
    <source>
        <dbReference type="SAM" id="MobiDB-lite"/>
    </source>
</evidence>
<dbReference type="Proteomes" id="UP000830375">
    <property type="component" value="Unassembled WGS sequence"/>
</dbReference>
<dbReference type="InterPro" id="IPR013783">
    <property type="entry name" value="Ig-like_fold"/>
</dbReference>
<keyword evidence="5" id="KW-0863">Zinc-finger</keyword>
<dbReference type="InterPro" id="IPR010998">
    <property type="entry name" value="Integrase_recombinase_N"/>
</dbReference>
<feature type="compositionally biased region" description="Polar residues" evidence="6">
    <location>
        <begin position="189"/>
        <end position="202"/>
    </location>
</feature>
<name>A0ABQ8L616_LABRO</name>
<evidence type="ECO:0000256" key="1">
    <source>
        <dbReference type="ARBA" id="ARBA00010879"/>
    </source>
</evidence>
<feature type="zinc finger region" description="C3H1-type" evidence="5">
    <location>
        <begin position="619"/>
        <end position="645"/>
    </location>
</feature>
<dbReference type="InterPro" id="IPR007110">
    <property type="entry name" value="Ig-like_dom"/>
</dbReference>
<feature type="region of interest" description="Disordered" evidence="6">
    <location>
        <begin position="88"/>
        <end position="117"/>
    </location>
</feature>
<dbReference type="PANTHER" id="PTHR34605:SF3">
    <property type="entry name" value="P CELL-TYPE AGGLUTINATION PROTEIN MAP4-LIKE-RELATED"/>
    <property type="match status" value="1"/>
</dbReference>
<dbReference type="InterPro" id="IPR000571">
    <property type="entry name" value="Znf_CCCH"/>
</dbReference>
<evidence type="ECO:0000256" key="4">
    <source>
        <dbReference type="ARBA" id="ARBA00023172"/>
    </source>
</evidence>
<dbReference type="PROSITE" id="PS50103">
    <property type="entry name" value="ZF_C3H1"/>
    <property type="match status" value="1"/>
</dbReference>
<dbReference type="CDD" id="cd03714">
    <property type="entry name" value="RT_DIRS1"/>
    <property type="match status" value="1"/>
</dbReference>
<feature type="compositionally biased region" description="Pro residues" evidence="6">
    <location>
        <begin position="98"/>
        <end position="110"/>
    </location>
</feature>
<organism evidence="10 11">
    <name type="scientific">Labeo rohita</name>
    <name type="common">Indian major carp</name>
    <name type="synonym">Cyprinus rohita</name>
    <dbReference type="NCBI Taxonomy" id="84645"/>
    <lineage>
        <taxon>Eukaryota</taxon>
        <taxon>Metazoa</taxon>
        <taxon>Chordata</taxon>
        <taxon>Craniata</taxon>
        <taxon>Vertebrata</taxon>
        <taxon>Euteleostomi</taxon>
        <taxon>Actinopterygii</taxon>
        <taxon>Neopterygii</taxon>
        <taxon>Teleostei</taxon>
        <taxon>Ostariophysi</taxon>
        <taxon>Cypriniformes</taxon>
        <taxon>Cyprinidae</taxon>
        <taxon>Labeoninae</taxon>
        <taxon>Labeonini</taxon>
        <taxon>Labeo</taxon>
    </lineage>
</organism>
<dbReference type="InterPro" id="IPR011010">
    <property type="entry name" value="DNA_brk_join_enz"/>
</dbReference>
<keyword evidence="11" id="KW-1185">Reference proteome</keyword>
<dbReference type="InterPro" id="IPR043502">
    <property type="entry name" value="DNA/RNA_pol_sf"/>
</dbReference>
<dbReference type="InterPro" id="IPR013762">
    <property type="entry name" value="Integrase-like_cat_sf"/>
</dbReference>
<comment type="caution">
    <text evidence="10">The sequence shown here is derived from an EMBL/GenBank/DDBJ whole genome shotgun (WGS) entry which is preliminary data.</text>
</comment>
<dbReference type="SUPFAM" id="SSF47823">
    <property type="entry name" value="lambda integrase-like, N-terminal domain"/>
    <property type="match status" value="1"/>
</dbReference>
<dbReference type="SUPFAM" id="SSF56672">
    <property type="entry name" value="DNA/RNA polymerases"/>
    <property type="match status" value="1"/>
</dbReference>
<keyword evidence="5" id="KW-0862">Zinc</keyword>
<keyword evidence="5" id="KW-0479">Metal-binding</keyword>
<evidence type="ECO:0000313" key="10">
    <source>
        <dbReference type="EMBL" id="KAI2646143.1"/>
    </source>
</evidence>
<dbReference type="InterPro" id="IPR036179">
    <property type="entry name" value="Ig-like_dom_sf"/>
</dbReference>
<feature type="domain" description="Ig-like" evidence="8">
    <location>
        <begin position="11"/>
        <end position="90"/>
    </location>
</feature>
<feature type="region of interest" description="Disordered" evidence="6">
    <location>
        <begin position="161"/>
        <end position="267"/>
    </location>
</feature>
<feature type="region of interest" description="Disordered" evidence="6">
    <location>
        <begin position="50"/>
        <end position="70"/>
    </location>
</feature>
<dbReference type="InterPro" id="IPR052925">
    <property type="entry name" value="Phage_Integrase-like_Recomb"/>
</dbReference>
<dbReference type="Gene3D" id="1.10.150.130">
    <property type="match status" value="1"/>
</dbReference>
<dbReference type="InterPro" id="IPR043128">
    <property type="entry name" value="Rev_trsase/Diguanyl_cyclase"/>
</dbReference>
<dbReference type="EMBL" id="JACTAM010001830">
    <property type="protein sequence ID" value="KAI2646143.1"/>
    <property type="molecule type" value="Genomic_DNA"/>
</dbReference>
<comment type="similarity">
    <text evidence="1">Belongs to the beta type-B retroviral polymerase family. HERV class-II K(HML-2) pol subfamily.</text>
</comment>
<gene>
    <name evidence="10" type="ORF">H4Q32_029140</name>
</gene>
<feature type="domain" description="Tyr recombinase" evidence="9">
    <location>
        <begin position="1205"/>
        <end position="1410"/>
    </location>
</feature>
<dbReference type="Gene3D" id="2.60.40.10">
    <property type="entry name" value="Immunoglobulins"/>
    <property type="match status" value="1"/>
</dbReference>
<evidence type="ECO:0000256" key="3">
    <source>
        <dbReference type="ARBA" id="ARBA00023125"/>
    </source>
</evidence>
<dbReference type="SMART" id="SM00407">
    <property type="entry name" value="IGc1"/>
    <property type="match status" value="1"/>
</dbReference>
<evidence type="ECO:0000256" key="5">
    <source>
        <dbReference type="PROSITE-ProRule" id="PRU00723"/>
    </source>
</evidence>